<dbReference type="Gene3D" id="1.20.1070.10">
    <property type="entry name" value="Rhodopsin 7-helix transmembrane proteins"/>
    <property type="match status" value="1"/>
</dbReference>
<feature type="transmembrane region" description="Helical" evidence="1">
    <location>
        <begin position="118"/>
        <end position="137"/>
    </location>
</feature>
<evidence type="ECO:0000313" key="3">
    <source>
        <dbReference type="WBParaSite" id="L893_g17300.t1"/>
    </source>
</evidence>
<keyword evidence="2" id="KW-1185">Reference proteome</keyword>
<dbReference type="Proteomes" id="UP000095287">
    <property type="component" value="Unplaced"/>
</dbReference>
<feature type="transmembrane region" description="Helical" evidence="1">
    <location>
        <begin position="87"/>
        <end position="106"/>
    </location>
</feature>
<evidence type="ECO:0000256" key="1">
    <source>
        <dbReference type="SAM" id="Phobius"/>
    </source>
</evidence>
<reference evidence="3" key="1">
    <citation type="submission" date="2016-11" db="UniProtKB">
        <authorList>
            <consortium name="WormBaseParasite"/>
        </authorList>
    </citation>
    <scope>IDENTIFICATION</scope>
</reference>
<protein>
    <submittedName>
        <fullName evidence="3">7TM_GPCR_Srx domain-containing protein</fullName>
    </submittedName>
</protein>
<feature type="transmembrane region" description="Helical" evidence="1">
    <location>
        <begin position="172"/>
        <end position="191"/>
    </location>
</feature>
<sequence>MSNIYAALVGPLYLLVSILGIVVIATISSVILRTPELRRLSSYRISLQLNMFLLILAGVNVFTGIKITLDIMYSDMLENILGATLNFAWIGTMTSSFTLALDRFVTIVFSKQATRLRWILIGSMVCSYVPALVLFTIDVSPYTAYIYEVREHNWVYLDGEWTELADIFEQSVTFPALVASLVLYILIFLYITKVHPLLRLIYLERIQNRRQANPETRILTVSIISFAYIVLEEAIYQFASSLLERSEEARVLVDFVFTSYPLVCQITHLLFNRNIAKKVYNTVVLWKKSNAQSVERLFSRT</sequence>
<dbReference type="AlphaFoldDB" id="A0A1I7YKR2"/>
<feature type="transmembrane region" description="Helical" evidence="1">
    <location>
        <begin position="218"/>
        <end position="239"/>
    </location>
</feature>
<dbReference type="SUPFAM" id="SSF81321">
    <property type="entry name" value="Family A G protein-coupled receptor-like"/>
    <property type="match status" value="1"/>
</dbReference>
<keyword evidence="1" id="KW-1133">Transmembrane helix</keyword>
<feature type="transmembrane region" description="Helical" evidence="1">
    <location>
        <begin position="45"/>
        <end position="67"/>
    </location>
</feature>
<accession>A0A1I7YKR2</accession>
<proteinExistence type="predicted"/>
<feature type="transmembrane region" description="Helical" evidence="1">
    <location>
        <begin position="12"/>
        <end position="33"/>
    </location>
</feature>
<dbReference type="WBParaSite" id="L893_g17300.t1">
    <property type="protein sequence ID" value="L893_g17300.t1"/>
    <property type="gene ID" value="L893_g17300"/>
</dbReference>
<name>A0A1I7YKR2_9BILA</name>
<keyword evidence="1" id="KW-0472">Membrane</keyword>
<keyword evidence="1" id="KW-0812">Transmembrane</keyword>
<evidence type="ECO:0000313" key="2">
    <source>
        <dbReference type="Proteomes" id="UP000095287"/>
    </source>
</evidence>
<organism evidence="2 3">
    <name type="scientific">Steinernema glaseri</name>
    <dbReference type="NCBI Taxonomy" id="37863"/>
    <lineage>
        <taxon>Eukaryota</taxon>
        <taxon>Metazoa</taxon>
        <taxon>Ecdysozoa</taxon>
        <taxon>Nematoda</taxon>
        <taxon>Chromadorea</taxon>
        <taxon>Rhabditida</taxon>
        <taxon>Tylenchina</taxon>
        <taxon>Panagrolaimomorpha</taxon>
        <taxon>Strongyloidoidea</taxon>
        <taxon>Steinernematidae</taxon>
        <taxon>Steinernema</taxon>
    </lineage>
</organism>
<feature type="transmembrane region" description="Helical" evidence="1">
    <location>
        <begin position="251"/>
        <end position="271"/>
    </location>
</feature>